<dbReference type="PROSITE" id="PS50102">
    <property type="entry name" value="RRM"/>
    <property type="match status" value="1"/>
</dbReference>
<evidence type="ECO:0000256" key="3">
    <source>
        <dbReference type="ARBA" id="ARBA00022884"/>
    </source>
</evidence>
<feature type="region of interest" description="Disordered" evidence="9">
    <location>
        <begin position="1236"/>
        <end position="1255"/>
    </location>
</feature>
<evidence type="ECO:0000256" key="8">
    <source>
        <dbReference type="PROSITE-ProRule" id="PRU00176"/>
    </source>
</evidence>
<feature type="compositionally biased region" description="Low complexity" evidence="9">
    <location>
        <begin position="735"/>
        <end position="748"/>
    </location>
</feature>
<organism evidence="11 12">
    <name type="scientific">Maylandia zebra</name>
    <name type="common">zebra mbuna</name>
    <dbReference type="NCBI Taxonomy" id="106582"/>
    <lineage>
        <taxon>Eukaryota</taxon>
        <taxon>Metazoa</taxon>
        <taxon>Chordata</taxon>
        <taxon>Craniata</taxon>
        <taxon>Vertebrata</taxon>
        <taxon>Euteleostomi</taxon>
        <taxon>Actinopterygii</taxon>
        <taxon>Neopterygii</taxon>
        <taxon>Teleostei</taxon>
        <taxon>Neoteleostei</taxon>
        <taxon>Acanthomorphata</taxon>
        <taxon>Ovalentaria</taxon>
        <taxon>Cichlomorphae</taxon>
        <taxon>Cichliformes</taxon>
        <taxon>Cichlidae</taxon>
        <taxon>African cichlids</taxon>
        <taxon>Pseudocrenilabrinae</taxon>
        <taxon>Haplochromini</taxon>
        <taxon>Maylandia</taxon>
        <taxon>Maylandia zebra complex</taxon>
    </lineage>
</organism>
<dbReference type="PANTHER" id="PTHR48029:SF1">
    <property type="entry name" value="NUCLEOLAR PROTEIN 8"/>
    <property type="match status" value="1"/>
</dbReference>
<dbReference type="InterPro" id="IPR035979">
    <property type="entry name" value="RBD_domain_sf"/>
</dbReference>
<dbReference type="Pfam" id="PF00076">
    <property type="entry name" value="RRM_1"/>
    <property type="match status" value="1"/>
</dbReference>
<reference evidence="11" key="3">
    <citation type="submission" date="2025-09" db="UniProtKB">
        <authorList>
            <consortium name="Ensembl"/>
        </authorList>
    </citation>
    <scope>IDENTIFICATION</scope>
</reference>
<evidence type="ECO:0000259" key="10">
    <source>
        <dbReference type="PROSITE" id="PS50102"/>
    </source>
</evidence>
<feature type="region of interest" description="Disordered" evidence="9">
    <location>
        <begin position="1149"/>
        <end position="1189"/>
    </location>
</feature>
<proteinExistence type="predicted"/>
<evidence type="ECO:0000256" key="1">
    <source>
        <dbReference type="ARBA" id="ARBA00004604"/>
    </source>
</evidence>
<dbReference type="Ensembl" id="ENSMZET00005023606.1">
    <property type="protein sequence ID" value="ENSMZEP00005022854.1"/>
    <property type="gene ID" value="ENSMZEG00005017111.1"/>
</dbReference>
<dbReference type="InterPro" id="IPR012677">
    <property type="entry name" value="Nucleotide-bd_a/b_plait_sf"/>
</dbReference>
<feature type="region of interest" description="Disordered" evidence="9">
    <location>
        <begin position="840"/>
        <end position="923"/>
    </location>
</feature>
<dbReference type="InterPro" id="IPR000504">
    <property type="entry name" value="RRM_dom"/>
</dbReference>
<evidence type="ECO:0000256" key="9">
    <source>
        <dbReference type="SAM" id="MobiDB-lite"/>
    </source>
</evidence>
<dbReference type="CDD" id="cd12226">
    <property type="entry name" value="RRM_NOL8"/>
    <property type="match status" value="1"/>
</dbReference>
<evidence type="ECO:0000256" key="2">
    <source>
        <dbReference type="ARBA" id="ARBA00022553"/>
    </source>
</evidence>
<comment type="function">
    <text evidence="5">Plays an essential role in the survival of diffuse-type gastric cancer cells. Acts as a nucleolar anchoring protein for DDX47. May be involved in regulation of gene expression at the post-transcriptional level or in ribosome biogenesis in cancer cells.</text>
</comment>
<feature type="region of interest" description="Disordered" evidence="9">
    <location>
        <begin position="1075"/>
        <end position="1114"/>
    </location>
</feature>
<feature type="compositionally biased region" description="Basic and acidic residues" evidence="9">
    <location>
        <begin position="598"/>
        <end position="608"/>
    </location>
</feature>
<feature type="compositionally biased region" description="Acidic residues" evidence="9">
    <location>
        <begin position="610"/>
        <end position="676"/>
    </location>
</feature>
<dbReference type="GeneTree" id="ENSGT00390000004860"/>
<feature type="compositionally biased region" description="Acidic residues" evidence="9">
    <location>
        <begin position="959"/>
        <end position="969"/>
    </location>
</feature>
<dbReference type="STRING" id="106582.ENSMZEP00005022854"/>
<evidence type="ECO:0000313" key="11">
    <source>
        <dbReference type="Ensembl" id="ENSMZEP00005022854.1"/>
    </source>
</evidence>
<feature type="compositionally biased region" description="Basic residues" evidence="9">
    <location>
        <begin position="367"/>
        <end position="376"/>
    </location>
</feature>
<evidence type="ECO:0000256" key="5">
    <source>
        <dbReference type="ARBA" id="ARBA00054821"/>
    </source>
</evidence>
<reference evidence="11" key="2">
    <citation type="submission" date="2025-08" db="UniProtKB">
        <authorList>
            <consortium name="Ensembl"/>
        </authorList>
    </citation>
    <scope>IDENTIFICATION</scope>
</reference>
<comment type="subunit">
    <text evidence="6">Interacts with the GTP form of RRAGA, RRAGC and RRAGD. Interacts with NIP7. Interacts with DDX18; the interaction is RNA-dependent. Interacts with DDX47; the interaction is RNA-dependent.</text>
</comment>
<feature type="compositionally biased region" description="Basic and acidic residues" evidence="9">
    <location>
        <begin position="403"/>
        <end position="420"/>
    </location>
</feature>
<dbReference type="GO" id="GO:0005730">
    <property type="term" value="C:nucleolus"/>
    <property type="evidence" value="ECO:0007669"/>
    <property type="project" value="UniProtKB-SubCell"/>
</dbReference>
<feature type="compositionally biased region" description="Basic residues" evidence="9">
    <location>
        <begin position="1238"/>
        <end position="1249"/>
    </location>
</feature>
<keyword evidence="12" id="KW-1185">Reference proteome</keyword>
<feature type="region of interest" description="Disordered" evidence="9">
    <location>
        <begin position="494"/>
        <end position="821"/>
    </location>
</feature>
<feature type="compositionally biased region" description="Acidic residues" evidence="9">
    <location>
        <begin position="1166"/>
        <end position="1179"/>
    </location>
</feature>
<dbReference type="GO" id="GO:1902570">
    <property type="term" value="P:protein localization to nucleolus"/>
    <property type="evidence" value="ECO:0007669"/>
    <property type="project" value="TreeGrafter"/>
</dbReference>
<feature type="region of interest" description="Disordered" evidence="9">
    <location>
        <begin position="1024"/>
        <end position="1055"/>
    </location>
</feature>
<comment type="subcellular location">
    <subcellularLocation>
        <location evidence="1">Nucleus</location>
        <location evidence="1">Nucleolus</location>
    </subcellularLocation>
</comment>
<evidence type="ECO:0000256" key="6">
    <source>
        <dbReference type="ARBA" id="ARBA00065066"/>
    </source>
</evidence>
<dbReference type="Gene3D" id="3.30.70.330">
    <property type="match status" value="1"/>
</dbReference>
<name>A0A3P9CLD8_9CICH</name>
<accession>A0A3P9CLD8</accession>
<feature type="compositionally biased region" description="Acidic residues" evidence="9">
    <location>
        <begin position="846"/>
        <end position="857"/>
    </location>
</feature>
<keyword evidence="3 8" id="KW-0694">RNA-binding</keyword>
<dbReference type="InterPro" id="IPR034138">
    <property type="entry name" value="NOP8_RRM"/>
</dbReference>
<feature type="domain" description="RRM" evidence="10">
    <location>
        <begin position="2"/>
        <end position="83"/>
    </location>
</feature>
<reference evidence="11 12" key="1">
    <citation type="journal article" date="2014" name="Nature">
        <title>The genomic substrate for adaptive radiation in African cichlid fish.</title>
        <authorList>
            <person name="Brawand D."/>
            <person name="Wagner C.E."/>
            <person name="Li Y.I."/>
            <person name="Malinsky M."/>
            <person name="Keller I."/>
            <person name="Fan S."/>
            <person name="Simakov O."/>
            <person name="Ng A.Y."/>
            <person name="Lim Z.W."/>
            <person name="Bezault E."/>
            <person name="Turner-Maier J."/>
            <person name="Johnson J."/>
            <person name="Alcazar R."/>
            <person name="Noh H.J."/>
            <person name="Russell P."/>
            <person name="Aken B."/>
            <person name="Alfoldi J."/>
            <person name="Amemiya C."/>
            <person name="Azzouzi N."/>
            <person name="Baroiller J.F."/>
            <person name="Barloy-Hubler F."/>
            <person name="Berlin A."/>
            <person name="Bloomquist R."/>
            <person name="Carleton K.L."/>
            <person name="Conte M.A."/>
            <person name="D'Cotta H."/>
            <person name="Eshel O."/>
            <person name="Gaffney L."/>
            <person name="Galibert F."/>
            <person name="Gante H.F."/>
            <person name="Gnerre S."/>
            <person name="Greuter L."/>
            <person name="Guyon R."/>
            <person name="Haddad N.S."/>
            <person name="Haerty W."/>
            <person name="Harris R.M."/>
            <person name="Hofmann H.A."/>
            <person name="Hourlier T."/>
            <person name="Hulata G."/>
            <person name="Jaffe D.B."/>
            <person name="Lara M."/>
            <person name="Lee A.P."/>
            <person name="MacCallum I."/>
            <person name="Mwaiko S."/>
            <person name="Nikaido M."/>
            <person name="Nishihara H."/>
            <person name="Ozouf-Costaz C."/>
            <person name="Penman D.J."/>
            <person name="Przybylski D."/>
            <person name="Rakotomanga M."/>
            <person name="Renn S.C.P."/>
            <person name="Ribeiro F.J."/>
            <person name="Ron M."/>
            <person name="Salzburger W."/>
            <person name="Sanchez-Pulido L."/>
            <person name="Santos M.E."/>
            <person name="Searle S."/>
            <person name="Sharpe T."/>
            <person name="Swofford R."/>
            <person name="Tan F.J."/>
            <person name="Williams L."/>
            <person name="Young S."/>
            <person name="Yin S."/>
            <person name="Okada N."/>
            <person name="Kocher T.D."/>
            <person name="Miska E.A."/>
            <person name="Lander E.S."/>
            <person name="Venkatesh B."/>
            <person name="Fernald R.D."/>
            <person name="Meyer A."/>
            <person name="Ponting C.P."/>
            <person name="Streelman J.T."/>
            <person name="Lindblad-Toh K."/>
            <person name="Seehausen O."/>
            <person name="Di Palma F."/>
        </authorList>
    </citation>
    <scope>NUCLEOTIDE SEQUENCE</scope>
</reference>
<keyword evidence="2" id="KW-0597">Phosphoprotein</keyword>
<feature type="compositionally biased region" description="Acidic residues" evidence="9">
    <location>
        <begin position="325"/>
        <end position="336"/>
    </location>
</feature>
<dbReference type="AlphaFoldDB" id="A0A3P9CLD8"/>
<keyword evidence="4" id="KW-0539">Nucleus</keyword>
<feature type="compositionally biased region" description="Basic and acidic residues" evidence="9">
    <location>
        <begin position="1155"/>
        <end position="1165"/>
    </location>
</feature>
<sequence length="1255" mass="142032">MRRLYVGGLSHTVTEKDLKDRFGKFGAVEDVELRTRKDPEGVPFKTFGYVNINISDADLKKCLTVLNKSKWKGGTLQIEIAKESFLHRLAQERQESVEQHLQQPAAEDKRQKLLDSLSKAGVDNFTMKAAVPGTEIPGHKDWVVSKFGRVLPILQLRSQKGSKSRNLKYDPSKYSHNIRKLDRNTIPDEATPVTQLTWEVQGGDDEISKKRRGEFPPCEPWRPKKSRTDNVSGRTRFEHPVNSVNRTEGHQLTNGFEKQNNHRLAQKKWTHFTDNDADSEEEIRRLVAAQQTSHVTPQQQEVEEDNLEVVGYDFLAKSACIGDQDKDDYDSADTDELFASRKPPPAKCQEKHTPPTAEHLSGNNTDKKRKTKKKRKAGEQEEEDGSTDDEEHLTSRKPSCVQQKRDSSEQKLNKKTRDLPVVRPSSSESDRDEEDEGDEVDSVDSCSDSDYEAMFSNITHLEISLADLQRLAEAAQQNSKTVAPSFLGAGLEQETLFPSFPAEQPAPKKGSTPEEILAMIMEDDSSEDEQKKKKRKRQAVTSAPLPAFQGTKALNEVSEDEEEDDGRGREVKKQKMNADSTQLVHKETDSKTITSVRDQNHAETKISDSSEQEEDDDEEEEEEDESDDGDDDDEEDESDDGDDDDEEDESDDGDDEDEEDESDDGDDEDESDEEEEEKGKIIKDMVPPDVLKKVTTKVCVNTEKAETESSSSSEEEEEEVKQGRVNSSQIVVNVKSAGKASPSSCSSSGKDKNEPQVISAKGGVKAALNRETSTSEEEEEEELALPRMALGVEEEEERQRQANMRRLAAVQQRQKEAEEHKKLIQGALANLDAPVAGAGKHIVFGSDDEEDDGNDDGDQQRMDSEVLASRKTLFQDGQSEDEATGDEATANKSVKVKAEMRLKSSGPQLFGGSDDEDEEDGSRFDIKPQFEGQAGQKLMALQSRFGTDDRFRMDSRFLEEDEEVKEEDAETKKTLVEDDEDLEEEKKKTLSILQSVLGQQHCSSKTAGKAKKFKDVSALHYDPSKEEHAAFETKKEEVKKESKAARKKKREEAQKLPEVSKEIYYDVSGDLKTVFGQSKDETDQQEEKMNWDQKEEEEERKEKEEESAPLLSVPSVEKEDLCGFKFSFFGDDTETGSKETADYKVEAIQAPKVSWHQDPRFHDSSSEEEEDEQEEDEEQGNTTAKTTEVVMPSHTEFFFFYPDDDRLTDGPKSFWRVSELEEQREQWEERRSALRQEYRKKHKDARRKLTSSLKS</sequence>
<feature type="compositionally biased region" description="Basic and acidic residues" evidence="9">
    <location>
        <begin position="1078"/>
        <end position="1093"/>
    </location>
</feature>
<feature type="compositionally biased region" description="Acidic residues" evidence="9">
    <location>
        <begin position="774"/>
        <end position="783"/>
    </location>
</feature>
<feature type="compositionally biased region" description="Acidic residues" evidence="9">
    <location>
        <begin position="380"/>
        <end position="391"/>
    </location>
</feature>
<feature type="region of interest" description="Disordered" evidence="9">
    <location>
        <begin position="207"/>
        <end position="235"/>
    </location>
</feature>
<dbReference type="SMART" id="SM00360">
    <property type="entry name" value="RRM"/>
    <property type="match status" value="1"/>
</dbReference>
<dbReference type="SUPFAM" id="SSF54928">
    <property type="entry name" value="RNA-binding domain, RBD"/>
    <property type="match status" value="1"/>
</dbReference>
<dbReference type="PANTHER" id="PTHR48029">
    <property type="entry name" value="NUCLEOLAR PROTEIN 8"/>
    <property type="match status" value="1"/>
</dbReference>
<protein>
    <recommendedName>
        <fullName evidence="7">Nucleolar protein 8</fullName>
    </recommendedName>
</protein>
<evidence type="ECO:0000256" key="7">
    <source>
        <dbReference type="ARBA" id="ARBA00068539"/>
    </source>
</evidence>
<feature type="compositionally biased region" description="Acidic residues" evidence="9">
    <location>
        <begin position="430"/>
        <end position="448"/>
    </location>
</feature>
<dbReference type="GO" id="GO:0003723">
    <property type="term" value="F:RNA binding"/>
    <property type="evidence" value="ECO:0007669"/>
    <property type="project" value="UniProtKB-UniRule"/>
</dbReference>
<feature type="region of interest" description="Disordered" evidence="9">
    <location>
        <begin position="956"/>
        <end position="983"/>
    </location>
</feature>
<evidence type="ECO:0000256" key="4">
    <source>
        <dbReference type="ARBA" id="ARBA00023242"/>
    </source>
</evidence>
<dbReference type="Proteomes" id="UP000265160">
    <property type="component" value="LG5"/>
</dbReference>
<evidence type="ECO:0000313" key="12">
    <source>
        <dbReference type="Proteomes" id="UP000265160"/>
    </source>
</evidence>
<feature type="region of interest" description="Disordered" evidence="9">
    <location>
        <begin position="320"/>
        <end position="448"/>
    </location>
</feature>
<dbReference type="FunFam" id="3.30.70.330:FF:000346">
    <property type="entry name" value="Nucleolar protein 8"/>
    <property type="match status" value="1"/>
</dbReference>